<evidence type="ECO:0000256" key="5">
    <source>
        <dbReference type="PROSITE-ProRule" id="PRU00277"/>
    </source>
</evidence>
<evidence type="ECO:0000256" key="2">
    <source>
        <dbReference type="ARBA" id="ARBA00013194"/>
    </source>
</evidence>
<dbReference type="FunFam" id="3.10.50.40:FF:000006">
    <property type="entry name" value="Peptidyl-prolyl cis-trans isomerase"/>
    <property type="match status" value="1"/>
</dbReference>
<dbReference type="PANTHER" id="PTHR45779:SF7">
    <property type="entry name" value="PEPTIDYLPROLYL ISOMERASE"/>
    <property type="match status" value="1"/>
</dbReference>
<feature type="chain" id="PRO_5007646628" description="peptidylprolyl isomerase" evidence="6">
    <location>
        <begin position="22"/>
        <end position="149"/>
    </location>
</feature>
<dbReference type="EC" id="5.2.1.8" evidence="2 5"/>
<dbReference type="GO" id="GO:0005783">
    <property type="term" value="C:endoplasmic reticulum"/>
    <property type="evidence" value="ECO:0007669"/>
    <property type="project" value="TreeGrafter"/>
</dbReference>
<organism evidence="8">
    <name type="scientific">Lepeophtheirus salmonis</name>
    <name type="common">Salmon louse</name>
    <name type="synonym">Caligus salmonis</name>
    <dbReference type="NCBI Taxonomy" id="72036"/>
    <lineage>
        <taxon>Eukaryota</taxon>
        <taxon>Metazoa</taxon>
        <taxon>Ecdysozoa</taxon>
        <taxon>Arthropoda</taxon>
        <taxon>Crustacea</taxon>
        <taxon>Multicrustacea</taxon>
        <taxon>Hexanauplia</taxon>
        <taxon>Copepoda</taxon>
        <taxon>Siphonostomatoida</taxon>
        <taxon>Caligidae</taxon>
        <taxon>Lepeophtheirus</taxon>
    </lineage>
</organism>
<accession>C1BUQ3</accession>
<reference evidence="8" key="1">
    <citation type="submission" date="2009-06" db="EMBL/GenBank/DDBJ databases">
        <title>Lepeophtheirus salmonis ESTs and full-length cDNAs.</title>
        <authorList>
            <person name="Yasuike M."/>
            <person name="von Schalburg K."/>
            <person name="Cooper G."/>
            <person name="Leong J."/>
            <person name="Jones S.R.M."/>
            <person name="Koop B.F."/>
        </authorList>
    </citation>
    <scope>NUCLEOTIDE SEQUENCE</scope>
    <source>
        <strain evidence="8">Pacific form</strain>
        <tissue evidence="8">Whole</tissue>
    </source>
</reference>
<dbReference type="GO" id="GO:0003755">
    <property type="term" value="F:peptidyl-prolyl cis-trans isomerase activity"/>
    <property type="evidence" value="ECO:0007669"/>
    <property type="project" value="UniProtKB-KW"/>
</dbReference>
<keyword evidence="4 5" id="KW-0413">Isomerase</keyword>
<evidence type="ECO:0000256" key="1">
    <source>
        <dbReference type="ARBA" id="ARBA00000971"/>
    </source>
</evidence>
<comment type="catalytic activity">
    <reaction evidence="1 5">
        <text>[protein]-peptidylproline (omega=180) = [protein]-peptidylproline (omega=0)</text>
        <dbReference type="Rhea" id="RHEA:16237"/>
        <dbReference type="Rhea" id="RHEA-COMP:10747"/>
        <dbReference type="Rhea" id="RHEA-COMP:10748"/>
        <dbReference type="ChEBI" id="CHEBI:83833"/>
        <dbReference type="ChEBI" id="CHEBI:83834"/>
        <dbReference type="EC" id="5.2.1.8"/>
    </reaction>
</comment>
<dbReference type="Gene3D" id="3.10.50.40">
    <property type="match status" value="1"/>
</dbReference>
<evidence type="ECO:0000259" key="7">
    <source>
        <dbReference type="PROSITE" id="PS50059"/>
    </source>
</evidence>
<dbReference type="InterPro" id="IPR046357">
    <property type="entry name" value="PPIase_dom_sf"/>
</dbReference>
<evidence type="ECO:0000313" key="8">
    <source>
        <dbReference type="EMBL" id="ACO12756.1"/>
    </source>
</evidence>
<feature type="domain" description="PPIase FKBP-type" evidence="7">
    <location>
        <begin position="54"/>
        <end position="143"/>
    </location>
</feature>
<proteinExistence type="evidence at transcript level"/>
<evidence type="ECO:0000256" key="6">
    <source>
        <dbReference type="SAM" id="SignalP"/>
    </source>
</evidence>
<protein>
    <recommendedName>
        <fullName evidence="2 5">peptidylprolyl isomerase</fullName>
        <ecNumber evidence="2 5">5.2.1.8</ecNumber>
    </recommendedName>
</protein>
<dbReference type="SUPFAM" id="SSF54534">
    <property type="entry name" value="FKBP-like"/>
    <property type="match status" value="1"/>
</dbReference>
<dbReference type="OrthoDB" id="77911at2759"/>
<dbReference type="EMBL" id="BT078332">
    <property type="protein sequence ID" value="ACO12756.1"/>
    <property type="molecule type" value="mRNA"/>
</dbReference>
<dbReference type="AlphaFoldDB" id="C1BUQ3"/>
<dbReference type="EMBL" id="BT120813">
    <property type="protein sequence ID" value="ADD24453.1"/>
    <property type="molecule type" value="mRNA"/>
</dbReference>
<name>C1BUQ3_LEPSM</name>
<keyword evidence="3 5" id="KW-0697">Rotamase</keyword>
<dbReference type="PANTHER" id="PTHR45779">
    <property type="entry name" value="PEPTIDYLPROLYL ISOMERASE"/>
    <property type="match status" value="1"/>
</dbReference>
<evidence type="ECO:0000256" key="3">
    <source>
        <dbReference type="ARBA" id="ARBA00023110"/>
    </source>
</evidence>
<dbReference type="InterPro" id="IPR044609">
    <property type="entry name" value="FKBP2/11"/>
</dbReference>
<evidence type="ECO:0000256" key="4">
    <source>
        <dbReference type="ARBA" id="ARBA00023235"/>
    </source>
</evidence>
<sequence length="149" mass="16278">MRIPKVHILVCLFLLVSVVNGNDDESAPKKKTVKKLQVGIKKRINDCTVKSKKGDTVSMHYTGTLHETGEEFDSSIPRGDPLKFKLGSGQVIKGWDQGLIGMCEGEKRKLIIPPELGYGASGAPPKIPPNSALVFEVELIQIIPESDEL</sequence>
<keyword evidence="6" id="KW-0732">Signal</keyword>
<dbReference type="InterPro" id="IPR001179">
    <property type="entry name" value="PPIase_FKBP_dom"/>
</dbReference>
<dbReference type="Pfam" id="PF00254">
    <property type="entry name" value="FKBP_C"/>
    <property type="match status" value="1"/>
</dbReference>
<gene>
    <name evidence="8" type="primary">FKBP2</name>
</gene>
<feature type="signal peptide" evidence="6">
    <location>
        <begin position="1"/>
        <end position="21"/>
    </location>
</feature>
<dbReference type="PROSITE" id="PS50059">
    <property type="entry name" value="FKBP_PPIASE"/>
    <property type="match status" value="1"/>
</dbReference>